<keyword evidence="5" id="KW-0325">Glycoprotein</keyword>
<dbReference type="SUPFAM" id="SSF90188">
    <property type="entry name" value="Somatomedin B domain"/>
    <property type="match status" value="1"/>
</dbReference>
<keyword evidence="3" id="KW-0677">Repeat</keyword>
<organism evidence="10 11">
    <name type="scientific">Strongylocentrotus purpuratus</name>
    <name type="common">Purple sea urchin</name>
    <dbReference type="NCBI Taxonomy" id="7668"/>
    <lineage>
        <taxon>Eukaryota</taxon>
        <taxon>Metazoa</taxon>
        <taxon>Echinodermata</taxon>
        <taxon>Eleutherozoa</taxon>
        <taxon>Echinozoa</taxon>
        <taxon>Echinoidea</taxon>
        <taxon>Euechinoidea</taxon>
        <taxon>Echinacea</taxon>
        <taxon>Camarodonta</taxon>
        <taxon>Echinidea</taxon>
        <taxon>Strongylocentrotidae</taxon>
        <taxon>Strongylocentrotus</taxon>
    </lineage>
</organism>
<dbReference type="AlphaFoldDB" id="A0A7M7NTY2"/>
<evidence type="ECO:0000313" key="11">
    <source>
        <dbReference type="Proteomes" id="UP000007110"/>
    </source>
</evidence>
<dbReference type="EnsemblMetazoa" id="XM_030985044">
    <property type="protein sequence ID" value="XP_030840904"/>
    <property type="gene ID" value="LOC763492"/>
</dbReference>
<dbReference type="SMART" id="SM00179">
    <property type="entry name" value="EGF_CA"/>
    <property type="match status" value="1"/>
</dbReference>
<protein>
    <submittedName>
        <fullName evidence="10">Uncharacterized protein</fullName>
    </submittedName>
</protein>
<evidence type="ECO:0000259" key="9">
    <source>
        <dbReference type="PROSITE" id="PS50958"/>
    </source>
</evidence>
<dbReference type="SMART" id="SM00201">
    <property type="entry name" value="SO"/>
    <property type="match status" value="1"/>
</dbReference>
<sequence length="233" mass="26716">MDRHLLLFLVVIGLVSHQVSAQRGSCEDCCDCGYMVGVGCYCDSFCQRAGDCCSDYTTVCADDNSDYSYDFSWPSDYPSEYSYEFSWPSDYPSEYSYEFSWPSDYPSEYSHEFSWPSDYPSEYSYEFSWPSDYPSEYSYEFSWPSDYPSEYSYEFSWPSDYPSEYSHEFSWPSDYPSEYSHEFSWPSEIDVCLSSPCLNGGLCQASGGSYFCFCPAAFYGVDCELGGDSGNSV</sequence>
<evidence type="ECO:0000256" key="6">
    <source>
        <dbReference type="PROSITE-ProRule" id="PRU00076"/>
    </source>
</evidence>
<evidence type="ECO:0000256" key="7">
    <source>
        <dbReference type="SAM" id="SignalP"/>
    </source>
</evidence>
<dbReference type="SUPFAM" id="SSF57196">
    <property type="entry name" value="EGF/Laminin"/>
    <property type="match status" value="1"/>
</dbReference>
<dbReference type="Gene3D" id="2.10.25.10">
    <property type="entry name" value="Laminin"/>
    <property type="match status" value="1"/>
</dbReference>
<keyword evidence="1 6" id="KW-0245">EGF-like domain</keyword>
<dbReference type="PROSITE" id="PS50958">
    <property type="entry name" value="SMB_2"/>
    <property type="match status" value="1"/>
</dbReference>
<evidence type="ECO:0000256" key="5">
    <source>
        <dbReference type="ARBA" id="ARBA00023180"/>
    </source>
</evidence>
<dbReference type="Pfam" id="PF01033">
    <property type="entry name" value="Somatomedin_B"/>
    <property type="match status" value="1"/>
</dbReference>
<keyword evidence="4 6" id="KW-1015">Disulfide bond</keyword>
<evidence type="ECO:0000256" key="2">
    <source>
        <dbReference type="ARBA" id="ARBA00022729"/>
    </source>
</evidence>
<evidence type="ECO:0000256" key="4">
    <source>
        <dbReference type="ARBA" id="ARBA00023157"/>
    </source>
</evidence>
<reference evidence="10" key="2">
    <citation type="submission" date="2021-01" db="UniProtKB">
        <authorList>
            <consortium name="EnsemblMetazoa"/>
        </authorList>
    </citation>
    <scope>IDENTIFICATION</scope>
</reference>
<evidence type="ECO:0000256" key="1">
    <source>
        <dbReference type="ARBA" id="ARBA00022536"/>
    </source>
</evidence>
<dbReference type="GeneID" id="763492"/>
<feature type="chain" id="PRO_5029608429" evidence="7">
    <location>
        <begin position="22"/>
        <end position="233"/>
    </location>
</feature>
<dbReference type="InterPro" id="IPR036024">
    <property type="entry name" value="Somatomedin_B-like_dom_sf"/>
</dbReference>
<dbReference type="PROSITE" id="PS00524">
    <property type="entry name" value="SMB_1"/>
    <property type="match status" value="1"/>
</dbReference>
<dbReference type="SMART" id="SM00181">
    <property type="entry name" value="EGF"/>
    <property type="match status" value="1"/>
</dbReference>
<name>A0A7M7NTY2_STRPU</name>
<dbReference type="GO" id="GO:0005509">
    <property type="term" value="F:calcium ion binding"/>
    <property type="evidence" value="ECO:0007669"/>
    <property type="project" value="InterPro"/>
</dbReference>
<comment type="caution">
    <text evidence="6">Lacks conserved residue(s) required for the propagation of feature annotation.</text>
</comment>
<reference evidence="11" key="1">
    <citation type="submission" date="2015-02" db="EMBL/GenBank/DDBJ databases">
        <title>Genome sequencing for Strongylocentrotus purpuratus.</title>
        <authorList>
            <person name="Murali S."/>
            <person name="Liu Y."/>
            <person name="Vee V."/>
            <person name="English A."/>
            <person name="Wang M."/>
            <person name="Skinner E."/>
            <person name="Han Y."/>
            <person name="Muzny D.M."/>
            <person name="Worley K.C."/>
            <person name="Gibbs R.A."/>
        </authorList>
    </citation>
    <scope>NUCLEOTIDE SEQUENCE</scope>
</reference>
<dbReference type="InterPro" id="IPR001881">
    <property type="entry name" value="EGF-like_Ca-bd_dom"/>
</dbReference>
<keyword evidence="11" id="KW-1185">Reference proteome</keyword>
<keyword evidence="2 7" id="KW-0732">Signal</keyword>
<dbReference type="RefSeq" id="XP_030840904.1">
    <property type="nucleotide sequence ID" value="XM_030985044.1"/>
</dbReference>
<evidence type="ECO:0000313" key="10">
    <source>
        <dbReference type="EnsemblMetazoa" id="XP_030840904"/>
    </source>
</evidence>
<dbReference type="InterPro" id="IPR001212">
    <property type="entry name" value="Somatomedin_B_dom"/>
</dbReference>
<evidence type="ECO:0000256" key="3">
    <source>
        <dbReference type="ARBA" id="ARBA00022737"/>
    </source>
</evidence>
<feature type="domain" description="EGF-like" evidence="8">
    <location>
        <begin position="188"/>
        <end position="224"/>
    </location>
</feature>
<dbReference type="InterPro" id="IPR000742">
    <property type="entry name" value="EGF"/>
</dbReference>
<feature type="signal peptide" evidence="7">
    <location>
        <begin position="1"/>
        <end position="21"/>
    </location>
</feature>
<dbReference type="Gene3D" id="4.10.410.20">
    <property type="match status" value="1"/>
</dbReference>
<feature type="domain" description="SMB" evidence="9">
    <location>
        <begin position="22"/>
        <end position="64"/>
    </location>
</feature>
<feature type="disulfide bond" evidence="6">
    <location>
        <begin position="214"/>
        <end position="223"/>
    </location>
</feature>
<dbReference type="Pfam" id="PF00008">
    <property type="entry name" value="EGF"/>
    <property type="match status" value="1"/>
</dbReference>
<dbReference type="PROSITE" id="PS00022">
    <property type="entry name" value="EGF_1"/>
    <property type="match status" value="1"/>
</dbReference>
<dbReference type="Proteomes" id="UP000007110">
    <property type="component" value="Unassembled WGS sequence"/>
</dbReference>
<dbReference type="FunFam" id="2.10.25.10:FF:000057">
    <property type="entry name" value="protocadherin Fat 1 isoform X2"/>
    <property type="match status" value="1"/>
</dbReference>
<evidence type="ECO:0000259" key="8">
    <source>
        <dbReference type="PROSITE" id="PS50026"/>
    </source>
</evidence>
<dbReference type="CDD" id="cd00054">
    <property type="entry name" value="EGF_CA"/>
    <property type="match status" value="1"/>
</dbReference>
<dbReference type="PROSITE" id="PS50026">
    <property type="entry name" value="EGF_3"/>
    <property type="match status" value="1"/>
</dbReference>
<proteinExistence type="predicted"/>
<accession>A0A7M7NTY2</accession>